<evidence type="ECO:0000313" key="2">
    <source>
        <dbReference type="EMBL" id="GFN82891.1"/>
    </source>
</evidence>
<organism evidence="2 3">
    <name type="scientific">Plakobranchus ocellatus</name>
    <dbReference type="NCBI Taxonomy" id="259542"/>
    <lineage>
        <taxon>Eukaryota</taxon>
        <taxon>Metazoa</taxon>
        <taxon>Spiralia</taxon>
        <taxon>Lophotrochozoa</taxon>
        <taxon>Mollusca</taxon>
        <taxon>Gastropoda</taxon>
        <taxon>Heterobranchia</taxon>
        <taxon>Euthyneura</taxon>
        <taxon>Panpulmonata</taxon>
        <taxon>Sacoglossa</taxon>
        <taxon>Placobranchoidea</taxon>
        <taxon>Plakobranchidae</taxon>
        <taxon>Plakobranchus</taxon>
    </lineage>
</organism>
<evidence type="ECO:0000313" key="3">
    <source>
        <dbReference type="Proteomes" id="UP000735302"/>
    </source>
</evidence>
<gene>
    <name evidence="2" type="ORF">PoB_000939700</name>
</gene>
<keyword evidence="1" id="KW-1133">Transmembrane helix</keyword>
<keyword evidence="1" id="KW-0472">Membrane</keyword>
<dbReference type="Proteomes" id="UP000735302">
    <property type="component" value="Unassembled WGS sequence"/>
</dbReference>
<dbReference type="EMBL" id="BLXT01001042">
    <property type="protein sequence ID" value="GFN82891.1"/>
    <property type="molecule type" value="Genomic_DNA"/>
</dbReference>
<feature type="transmembrane region" description="Helical" evidence="1">
    <location>
        <begin position="18"/>
        <end position="39"/>
    </location>
</feature>
<name>A0AAV3YJ33_9GAST</name>
<dbReference type="AlphaFoldDB" id="A0AAV3YJ33"/>
<keyword evidence="3" id="KW-1185">Reference proteome</keyword>
<proteinExistence type="predicted"/>
<sequence>MLPADTAPLWQNLYCYEAISLLLYCSFAFVVVVCASRWVRYKIDIMFLKAVSRKAGELQQRQQSCATLASASCAELSEYHHTLPPQDEHAYSDEGDDPDYMAFSDQGCGDCKTKSNDSFVTGRFHI</sequence>
<evidence type="ECO:0000256" key="1">
    <source>
        <dbReference type="SAM" id="Phobius"/>
    </source>
</evidence>
<keyword evidence="1" id="KW-0812">Transmembrane</keyword>
<accession>A0AAV3YJ33</accession>
<protein>
    <submittedName>
        <fullName evidence="2">Uncharacterized protein</fullName>
    </submittedName>
</protein>
<reference evidence="2 3" key="1">
    <citation type="journal article" date="2021" name="Elife">
        <title>Chloroplast acquisition without the gene transfer in kleptoplastic sea slugs, Plakobranchus ocellatus.</title>
        <authorList>
            <person name="Maeda T."/>
            <person name="Takahashi S."/>
            <person name="Yoshida T."/>
            <person name="Shimamura S."/>
            <person name="Takaki Y."/>
            <person name="Nagai Y."/>
            <person name="Toyoda A."/>
            <person name="Suzuki Y."/>
            <person name="Arimoto A."/>
            <person name="Ishii H."/>
            <person name="Satoh N."/>
            <person name="Nishiyama T."/>
            <person name="Hasebe M."/>
            <person name="Maruyama T."/>
            <person name="Minagawa J."/>
            <person name="Obokata J."/>
            <person name="Shigenobu S."/>
        </authorList>
    </citation>
    <scope>NUCLEOTIDE SEQUENCE [LARGE SCALE GENOMIC DNA]</scope>
</reference>
<comment type="caution">
    <text evidence="2">The sequence shown here is derived from an EMBL/GenBank/DDBJ whole genome shotgun (WGS) entry which is preliminary data.</text>
</comment>